<feature type="compositionally biased region" description="Low complexity" evidence="7">
    <location>
        <begin position="99"/>
        <end position="110"/>
    </location>
</feature>
<evidence type="ECO:0000313" key="10">
    <source>
        <dbReference type="EMBL" id="KAF3120907.1"/>
    </source>
</evidence>
<evidence type="ECO:0000256" key="6">
    <source>
        <dbReference type="SAM" id="Coils"/>
    </source>
</evidence>
<dbReference type="Proteomes" id="UP000480548">
    <property type="component" value="Unassembled WGS sequence"/>
</dbReference>
<dbReference type="GO" id="GO:0000977">
    <property type="term" value="F:RNA polymerase II transcription regulatory region sequence-specific DNA binding"/>
    <property type="evidence" value="ECO:0007669"/>
    <property type="project" value="TreeGrafter"/>
</dbReference>
<keyword evidence="3" id="KW-0238">DNA-binding</keyword>
<dbReference type="CDD" id="cd12193">
    <property type="entry name" value="bZIP_GCN4"/>
    <property type="match status" value="1"/>
</dbReference>
<evidence type="ECO:0000256" key="5">
    <source>
        <dbReference type="ARBA" id="ARBA00023242"/>
    </source>
</evidence>
<evidence type="ECO:0000256" key="2">
    <source>
        <dbReference type="ARBA" id="ARBA00023015"/>
    </source>
</evidence>
<evidence type="ECO:0000256" key="3">
    <source>
        <dbReference type="ARBA" id="ARBA00023125"/>
    </source>
</evidence>
<name>A0A7C8NJW3_ORBOL</name>
<dbReference type="GO" id="GO:0001228">
    <property type="term" value="F:DNA-binding transcription activator activity, RNA polymerase II-specific"/>
    <property type="evidence" value="ECO:0007669"/>
    <property type="project" value="TreeGrafter"/>
</dbReference>
<evidence type="ECO:0000313" key="11">
    <source>
        <dbReference type="Proteomes" id="UP000480548"/>
    </source>
</evidence>
<evidence type="ECO:0000259" key="9">
    <source>
        <dbReference type="PROSITE" id="PS00036"/>
    </source>
</evidence>
<dbReference type="InterPro" id="IPR004827">
    <property type="entry name" value="bZIP"/>
</dbReference>
<dbReference type="PANTHER" id="PTHR13044:SF14">
    <property type="entry name" value="CRYPTOCEPHAL, ISOFORM A"/>
    <property type="match status" value="1"/>
</dbReference>
<keyword evidence="2" id="KW-0805">Transcription regulation</keyword>
<feature type="coiled-coil region" evidence="6">
    <location>
        <begin position="266"/>
        <end position="300"/>
    </location>
</feature>
<dbReference type="SUPFAM" id="SSF57959">
    <property type="entry name" value="Leucine zipper domain"/>
    <property type="match status" value="1"/>
</dbReference>
<feature type="chain" id="PRO_5028968231" description="BZIP domain-containing protein" evidence="8">
    <location>
        <begin position="16"/>
        <end position="512"/>
    </location>
</feature>
<dbReference type="PANTHER" id="PTHR13044">
    <property type="entry name" value="ACTIVATING TRANSCRIPTION FACTOR ATF 4/5"/>
    <property type="match status" value="1"/>
</dbReference>
<feature type="region of interest" description="Disordered" evidence="7">
    <location>
        <begin position="99"/>
        <end position="124"/>
    </location>
</feature>
<sequence>MSISIVAFFFTSTEATMFFQPQQLEGTGVPPWYTDVLGDIDCNFNDFVSVDAYLSSTVDFDFSTNFGSFLDGGGGLEGGNGSIDSIDSFLDFSSIDTASNSQTTTSTTPSQGGGSGDFSQPSSITSLQDLSMNMVSSGDLDSLLSLHSQHIPLDEYTMGLPLFPTPTSTSSASPTLGSVASGSPSTSSPSSSFLPHSLQSTPSLPPLPHHSQQQPYRVQKQRSKPGPKPKPKFIPSVSPTIAGEDDDSPEVLDKRFRNNLAAKKYRQKKVDRISELESALADMTRERDELRLLLARKEAEGQVLREVMAKSKGEWLRCTFIFLAVFPLLAIAELPEIPEGANFAYHIEGDAIIRDQLVPKTIDGWAKHPGTRYPEPCFPLMNTETRRLYTFGHVTKLALNAVFYDIPNRDDDIKFEFFQDDECRIPNHPRMLYINGEYEIPEEIKMRMGSLILIDPLSLTFARNPYPYSFWRVNASENLLVKFKENWDRDRRLFDEVTTGLSARNQERSCMA</sequence>
<dbReference type="EMBL" id="WIQZ01000143">
    <property type="protein sequence ID" value="KAF3120907.1"/>
    <property type="molecule type" value="Genomic_DNA"/>
</dbReference>
<comment type="caution">
    <text evidence="10">The sequence shown here is derived from an EMBL/GenBank/DDBJ whole genome shotgun (WGS) entry which is preliminary data.</text>
</comment>
<reference evidence="10 11" key="1">
    <citation type="submission" date="2019-06" db="EMBL/GenBank/DDBJ databases">
        <authorList>
            <person name="Palmer J.M."/>
        </authorList>
    </citation>
    <scope>NUCLEOTIDE SEQUENCE [LARGE SCALE GENOMIC DNA]</scope>
    <source>
        <strain evidence="10 11">TWF703</strain>
    </source>
</reference>
<evidence type="ECO:0000256" key="8">
    <source>
        <dbReference type="SAM" id="SignalP"/>
    </source>
</evidence>
<dbReference type="InterPro" id="IPR046347">
    <property type="entry name" value="bZIP_sf"/>
</dbReference>
<evidence type="ECO:0000256" key="7">
    <source>
        <dbReference type="SAM" id="MobiDB-lite"/>
    </source>
</evidence>
<dbReference type="SMART" id="SM00338">
    <property type="entry name" value="BRLZ"/>
    <property type="match status" value="1"/>
</dbReference>
<keyword evidence="5" id="KW-0539">Nucleus</keyword>
<dbReference type="Pfam" id="PF07716">
    <property type="entry name" value="bZIP_2"/>
    <property type="match status" value="1"/>
</dbReference>
<protein>
    <recommendedName>
        <fullName evidence="9">BZIP domain-containing protein</fullName>
    </recommendedName>
</protein>
<evidence type="ECO:0000256" key="4">
    <source>
        <dbReference type="ARBA" id="ARBA00023163"/>
    </source>
</evidence>
<feature type="region of interest" description="Disordered" evidence="7">
    <location>
        <begin position="167"/>
        <end position="250"/>
    </location>
</feature>
<organism evidence="10 11">
    <name type="scientific">Orbilia oligospora</name>
    <name type="common">Nematode-trapping fungus</name>
    <name type="synonym">Arthrobotrys oligospora</name>
    <dbReference type="NCBI Taxonomy" id="2813651"/>
    <lineage>
        <taxon>Eukaryota</taxon>
        <taxon>Fungi</taxon>
        <taxon>Dikarya</taxon>
        <taxon>Ascomycota</taxon>
        <taxon>Pezizomycotina</taxon>
        <taxon>Orbiliomycetes</taxon>
        <taxon>Orbiliales</taxon>
        <taxon>Orbiliaceae</taxon>
        <taxon>Orbilia</taxon>
    </lineage>
</organism>
<accession>A0A7C8NJW3</accession>
<feature type="compositionally biased region" description="Low complexity" evidence="7">
    <location>
        <begin position="167"/>
        <end position="202"/>
    </location>
</feature>
<feature type="domain" description="BZIP" evidence="9">
    <location>
        <begin position="254"/>
        <end position="268"/>
    </location>
</feature>
<comment type="subcellular location">
    <subcellularLocation>
        <location evidence="1">Nucleus</location>
    </subcellularLocation>
</comment>
<dbReference type="Gene3D" id="1.20.5.170">
    <property type="match status" value="1"/>
</dbReference>
<proteinExistence type="predicted"/>
<evidence type="ECO:0000256" key="1">
    <source>
        <dbReference type="ARBA" id="ARBA00004123"/>
    </source>
</evidence>
<dbReference type="AlphaFoldDB" id="A0A7C8NJW3"/>
<feature type="signal peptide" evidence="8">
    <location>
        <begin position="1"/>
        <end position="15"/>
    </location>
</feature>
<feature type="compositionally biased region" description="Basic residues" evidence="7">
    <location>
        <begin position="219"/>
        <end position="231"/>
    </location>
</feature>
<keyword evidence="4" id="KW-0804">Transcription</keyword>
<keyword evidence="8" id="KW-0732">Signal</keyword>
<keyword evidence="6" id="KW-0175">Coiled coil</keyword>
<dbReference type="PROSITE" id="PS00036">
    <property type="entry name" value="BZIP_BASIC"/>
    <property type="match status" value="1"/>
</dbReference>
<dbReference type="GO" id="GO:0005634">
    <property type="term" value="C:nucleus"/>
    <property type="evidence" value="ECO:0007669"/>
    <property type="project" value="UniProtKB-SubCell"/>
</dbReference>
<gene>
    <name evidence="10" type="ORF">TWF703_002281</name>
</gene>